<keyword evidence="1" id="KW-0732">Signal</keyword>
<protein>
    <recommendedName>
        <fullName evidence="4">TIGR03759 family integrating conjugative element protein</fullName>
    </recommendedName>
</protein>
<gene>
    <name evidence="2" type="ORF">PS624_00926</name>
</gene>
<evidence type="ECO:0000256" key="1">
    <source>
        <dbReference type="SAM" id="SignalP"/>
    </source>
</evidence>
<evidence type="ECO:0008006" key="4">
    <source>
        <dbReference type="Google" id="ProtNLM"/>
    </source>
</evidence>
<dbReference type="NCBIfam" id="TIGR03759">
    <property type="entry name" value="conj_TIGR03759"/>
    <property type="match status" value="1"/>
</dbReference>
<dbReference type="AlphaFoldDB" id="A0A5E6QH09"/>
<dbReference type="EMBL" id="CABVGZ010000006">
    <property type="protein sequence ID" value="VVM53830.1"/>
    <property type="molecule type" value="Genomic_DNA"/>
</dbReference>
<name>A0A5E6QH09_PSEFL</name>
<evidence type="ECO:0000313" key="3">
    <source>
        <dbReference type="Proteomes" id="UP000326241"/>
    </source>
</evidence>
<accession>A0A5E6QH09</accession>
<sequence length="239" mass="27150" precursor="true">MSRLRFLPSLMMPMCFVVHALDSASHVSIETRSKPLSDAVITDQKKRLAQQWGLEEEELERYRTLMQGPLGTYSPNLDPLSALGIEARTEAERHRYALLQVDAEAARVEKLLVYQRAYDQAWKERHPKLELVSLPPVSSPLLTKPTERKAVFVRYDCPECVAKVRQLQGSGGMFDLYIVDSQHDDRRIRQWAQNAGIAPDKVRSGIITINHDNGRWGSIAVQGDLPAVVHRVNGTWIRQ</sequence>
<feature type="chain" id="PRO_5022731070" description="TIGR03759 family integrating conjugative element protein" evidence="1">
    <location>
        <begin position="21"/>
        <end position="239"/>
    </location>
</feature>
<dbReference type="RefSeq" id="WP_150774196.1">
    <property type="nucleotide sequence ID" value="NZ_CABVGZ010000006.1"/>
</dbReference>
<proteinExistence type="predicted"/>
<evidence type="ECO:0000313" key="2">
    <source>
        <dbReference type="EMBL" id="VVM53830.1"/>
    </source>
</evidence>
<dbReference type="Proteomes" id="UP000326241">
    <property type="component" value="Unassembled WGS sequence"/>
</dbReference>
<dbReference type="InterPro" id="IPR022293">
    <property type="entry name" value="Integrating-conj_element"/>
</dbReference>
<feature type="signal peptide" evidence="1">
    <location>
        <begin position="1"/>
        <end position="20"/>
    </location>
</feature>
<reference evidence="2 3" key="1">
    <citation type="submission" date="2019-09" db="EMBL/GenBank/DDBJ databases">
        <authorList>
            <person name="Chandra G."/>
            <person name="Truman W A."/>
        </authorList>
    </citation>
    <scope>NUCLEOTIDE SEQUENCE [LARGE SCALE GENOMIC DNA]</scope>
    <source>
        <strain evidence="2">PS624</strain>
    </source>
</reference>
<organism evidence="2 3">
    <name type="scientific">Pseudomonas fluorescens</name>
    <dbReference type="NCBI Taxonomy" id="294"/>
    <lineage>
        <taxon>Bacteria</taxon>
        <taxon>Pseudomonadati</taxon>
        <taxon>Pseudomonadota</taxon>
        <taxon>Gammaproteobacteria</taxon>
        <taxon>Pseudomonadales</taxon>
        <taxon>Pseudomonadaceae</taxon>
        <taxon>Pseudomonas</taxon>
    </lineage>
</organism>